<sequence length="113" mass="12689">MLEGRTFVLYTDHKPLAYAFMQKSDKCSPRQLRHLDFISQFTTDIRHVTGGENIPADTLSRTAAIACPTPINYQDMAEAQSSDRDLQSYLANPSPALQLKRLAMPNSSVELFL</sequence>
<proteinExistence type="predicted"/>
<keyword evidence="2" id="KW-1185">Reference proteome</keyword>
<reference evidence="1 2" key="1">
    <citation type="journal article" date="2019" name="Sci. Rep.">
        <title>Orb-weaving spider Araneus ventricosus genome elucidates the spidroin gene catalogue.</title>
        <authorList>
            <person name="Kono N."/>
            <person name="Nakamura H."/>
            <person name="Ohtoshi R."/>
            <person name="Moran D.A.P."/>
            <person name="Shinohara A."/>
            <person name="Yoshida Y."/>
            <person name="Fujiwara M."/>
            <person name="Mori M."/>
            <person name="Tomita M."/>
            <person name="Arakawa K."/>
        </authorList>
    </citation>
    <scope>NUCLEOTIDE SEQUENCE [LARGE SCALE GENOMIC DNA]</scope>
</reference>
<dbReference type="Proteomes" id="UP000499080">
    <property type="component" value="Unassembled WGS sequence"/>
</dbReference>
<gene>
    <name evidence="1" type="ORF">AVEN_40155_1</name>
</gene>
<protein>
    <recommendedName>
        <fullName evidence="3">Reverse transcriptase RNase H-like domain-containing protein</fullName>
    </recommendedName>
</protein>
<dbReference type="AlphaFoldDB" id="A0A4Y2I8E5"/>
<accession>A0A4Y2I8E5</accession>
<dbReference type="OrthoDB" id="6432186at2759"/>
<evidence type="ECO:0000313" key="1">
    <source>
        <dbReference type="EMBL" id="GBM73895.1"/>
    </source>
</evidence>
<organism evidence="1 2">
    <name type="scientific">Araneus ventricosus</name>
    <name type="common">Orbweaver spider</name>
    <name type="synonym">Epeira ventricosa</name>
    <dbReference type="NCBI Taxonomy" id="182803"/>
    <lineage>
        <taxon>Eukaryota</taxon>
        <taxon>Metazoa</taxon>
        <taxon>Ecdysozoa</taxon>
        <taxon>Arthropoda</taxon>
        <taxon>Chelicerata</taxon>
        <taxon>Arachnida</taxon>
        <taxon>Araneae</taxon>
        <taxon>Araneomorphae</taxon>
        <taxon>Entelegynae</taxon>
        <taxon>Araneoidea</taxon>
        <taxon>Araneidae</taxon>
        <taxon>Araneus</taxon>
    </lineage>
</organism>
<dbReference type="EMBL" id="BGPR01002464">
    <property type="protein sequence ID" value="GBM73895.1"/>
    <property type="molecule type" value="Genomic_DNA"/>
</dbReference>
<name>A0A4Y2I8E5_ARAVE</name>
<evidence type="ECO:0000313" key="2">
    <source>
        <dbReference type="Proteomes" id="UP000499080"/>
    </source>
</evidence>
<comment type="caution">
    <text evidence="1">The sequence shown here is derived from an EMBL/GenBank/DDBJ whole genome shotgun (WGS) entry which is preliminary data.</text>
</comment>
<evidence type="ECO:0008006" key="3">
    <source>
        <dbReference type="Google" id="ProtNLM"/>
    </source>
</evidence>